<proteinExistence type="predicted"/>
<dbReference type="RefSeq" id="WP_188908220.1">
    <property type="nucleotide sequence ID" value="NZ_BMIQ01000003.1"/>
</dbReference>
<dbReference type="AlphaFoldDB" id="A0A917E4A9"/>
<dbReference type="Proteomes" id="UP000644699">
    <property type="component" value="Unassembled WGS sequence"/>
</dbReference>
<protein>
    <submittedName>
        <fullName evidence="1">Uncharacterized protein</fullName>
    </submittedName>
</protein>
<comment type="caution">
    <text evidence="1">The sequence shown here is derived from an EMBL/GenBank/DDBJ whole genome shotgun (WGS) entry which is preliminary data.</text>
</comment>
<organism evidence="1 2">
    <name type="scientific">Aureimonas endophytica</name>
    <dbReference type="NCBI Taxonomy" id="2027858"/>
    <lineage>
        <taxon>Bacteria</taxon>
        <taxon>Pseudomonadati</taxon>
        <taxon>Pseudomonadota</taxon>
        <taxon>Alphaproteobacteria</taxon>
        <taxon>Hyphomicrobiales</taxon>
        <taxon>Aurantimonadaceae</taxon>
        <taxon>Aureimonas</taxon>
    </lineage>
</organism>
<reference evidence="1" key="2">
    <citation type="submission" date="2020-09" db="EMBL/GenBank/DDBJ databases">
        <authorList>
            <person name="Sun Q."/>
            <person name="Zhou Y."/>
        </authorList>
    </citation>
    <scope>NUCLEOTIDE SEQUENCE</scope>
    <source>
        <strain evidence="1">CGMCC 1.15367</strain>
    </source>
</reference>
<dbReference type="EMBL" id="BMIQ01000003">
    <property type="protein sequence ID" value="GGE01840.1"/>
    <property type="molecule type" value="Genomic_DNA"/>
</dbReference>
<accession>A0A917E4A9</accession>
<sequence>MHDVTVDDLKDPLEVRFSMMAPFSDDRMGLRVSAVTLNQSEASVTKWSIASNARLARFDKGSDVKIPDDLNRRDGTALIIIDASYEYQFSAFDELLSEAADLGATAYSKPRARVSLDCPSC</sequence>
<keyword evidence="2" id="KW-1185">Reference proteome</keyword>
<name>A0A917E4A9_9HYPH</name>
<evidence type="ECO:0000313" key="2">
    <source>
        <dbReference type="Proteomes" id="UP000644699"/>
    </source>
</evidence>
<gene>
    <name evidence="1" type="ORF">GCM10011390_20850</name>
</gene>
<evidence type="ECO:0000313" key="1">
    <source>
        <dbReference type="EMBL" id="GGE01840.1"/>
    </source>
</evidence>
<reference evidence="1" key="1">
    <citation type="journal article" date="2014" name="Int. J. Syst. Evol. Microbiol.">
        <title>Complete genome sequence of Corynebacterium casei LMG S-19264T (=DSM 44701T), isolated from a smear-ripened cheese.</title>
        <authorList>
            <consortium name="US DOE Joint Genome Institute (JGI-PGF)"/>
            <person name="Walter F."/>
            <person name="Albersmeier A."/>
            <person name="Kalinowski J."/>
            <person name="Ruckert C."/>
        </authorList>
    </citation>
    <scope>NUCLEOTIDE SEQUENCE</scope>
    <source>
        <strain evidence="1">CGMCC 1.15367</strain>
    </source>
</reference>